<accession>A0ACB8ZZ92</accession>
<sequence length="106" mass="12096">MSYIFLTPESSTDFSLLFCFVGPITIVCGSHPQFLWQPVKSCDSLINFTQKTSTFINAGHSWHLHIQIQIQSIPSLDLHQFYTNFLKSLGFGGIKLEYPILHFLES</sequence>
<evidence type="ECO:0000313" key="1">
    <source>
        <dbReference type="EMBL" id="KAI3702893.1"/>
    </source>
</evidence>
<reference evidence="2" key="1">
    <citation type="journal article" date="2022" name="Mol. Ecol. Resour.">
        <title>The genomes of chicory, endive, great burdock and yacon provide insights into Asteraceae palaeo-polyploidization history and plant inulin production.</title>
        <authorList>
            <person name="Fan W."/>
            <person name="Wang S."/>
            <person name="Wang H."/>
            <person name="Wang A."/>
            <person name="Jiang F."/>
            <person name="Liu H."/>
            <person name="Zhao H."/>
            <person name="Xu D."/>
            <person name="Zhang Y."/>
        </authorList>
    </citation>
    <scope>NUCLEOTIDE SEQUENCE [LARGE SCALE GENOMIC DNA]</scope>
    <source>
        <strain evidence="2">cv. Niubang</strain>
    </source>
</reference>
<name>A0ACB8ZZ92_ARCLA</name>
<comment type="caution">
    <text evidence="1">The sequence shown here is derived from an EMBL/GenBank/DDBJ whole genome shotgun (WGS) entry which is preliminary data.</text>
</comment>
<proteinExistence type="predicted"/>
<reference evidence="1 2" key="2">
    <citation type="journal article" date="2022" name="Mol. Ecol. Resour.">
        <title>The genomes of chicory, endive, great burdock and yacon provide insights into Asteraceae paleo-polyploidization history and plant inulin production.</title>
        <authorList>
            <person name="Fan W."/>
            <person name="Wang S."/>
            <person name="Wang H."/>
            <person name="Wang A."/>
            <person name="Jiang F."/>
            <person name="Liu H."/>
            <person name="Zhao H."/>
            <person name="Xu D."/>
            <person name="Zhang Y."/>
        </authorList>
    </citation>
    <scope>NUCLEOTIDE SEQUENCE [LARGE SCALE GENOMIC DNA]</scope>
    <source>
        <strain evidence="2">cv. Niubang</strain>
    </source>
</reference>
<dbReference type="Proteomes" id="UP001055879">
    <property type="component" value="Linkage Group LG09"/>
</dbReference>
<evidence type="ECO:0000313" key="2">
    <source>
        <dbReference type="Proteomes" id="UP001055879"/>
    </source>
</evidence>
<dbReference type="EMBL" id="CM042055">
    <property type="protein sequence ID" value="KAI3702893.1"/>
    <property type="molecule type" value="Genomic_DNA"/>
</dbReference>
<gene>
    <name evidence="1" type="ORF">L6452_28646</name>
</gene>
<keyword evidence="2" id="KW-1185">Reference proteome</keyword>
<organism evidence="1 2">
    <name type="scientific">Arctium lappa</name>
    <name type="common">Greater burdock</name>
    <name type="synonym">Lappa major</name>
    <dbReference type="NCBI Taxonomy" id="4217"/>
    <lineage>
        <taxon>Eukaryota</taxon>
        <taxon>Viridiplantae</taxon>
        <taxon>Streptophyta</taxon>
        <taxon>Embryophyta</taxon>
        <taxon>Tracheophyta</taxon>
        <taxon>Spermatophyta</taxon>
        <taxon>Magnoliopsida</taxon>
        <taxon>eudicotyledons</taxon>
        <taxon>Gunneridae</taxon>
        <taxon>Pentapetalae</taxon>
        <taxon>asterids</taxon>
        <taxon>campanulids</taxon>
        <taxon>Asterales</taxon>
        <taxon>Asteraceae</taxon>
        <taxon>Carduoideae</taxon>
        <taxon>Cardueae</taxon>
        <taxon>Arctiinae</taxon>
        <taxon>Arctium</taxon>
    </lineage>
</organism>
<protein>
    <submittedName>
        <fullName evidence="1">Uncharacterized protein</fullName>
    </submittedName>
</protein>